<comment type="similarity">
    <text evidence="2">Belongs to the outer membrane factor (OMF) (TC 1.B.17) family.</text>
</comment>
<feature type="chain" id="PRO_5011003097" evidence="8">
    <location>
        <begin position="27"/>
        <end position="454"/>
    </location>
</feature>
<evidence type="ECO:0000256" key="7">
    <source>
        <dbReference type="ARBA" id="ARBA00023237"/>
    </source>
</evidence>
<proteinExistence type="inferred from homology"/>
<dbReference type="Proteomes" id="UP000193900">
    <property type="component" value="Unassembled WGS sequence"/>
</dbReference>
<feature type="signal peptide" evidence="8">
    <location>
        <begin position="1"/>
        <end position="26"/>
    </location>
</feature>
<dbReference type="GO" id="GO:1990281">
    <property type="term" value="C:efflux pump complex"/>
    <property type="evidence" value="ECO:0007669"/>
    <property type="project" value="TreeGrafter"/>
</dbReference>
<dbReference type="OrthoDB" id="9789368at2"/>
<dbReference type="GO" id="GO:0015562">
    <property type="term" value="F:efflux transmembrane transporter activity"/>
    <property type="evidence" value="ECO:0007669"/>
    <property type="project" value="InterPro"/>
</dbReference>
<keyword evidence="8" id="KW-0732">Signal</keyword>
<dbReference type="NCBIfam" id="TIGR01844">
    <property type="entry name" value="type_I_sec_TolC"/>
    <property type="match status" value="1"/>
</dbReference>
<evidence type="ECO:0000313" key="10">
    <source>
        <dbReference type="Proteomes" id="UP000193900"/>
    </source>
</evidence>
<evidence type="ECO:0000256" key="2">
    <source>
        <dbReference type="ARBA" id="ARBA00007613"/>
    </source>
</evidence>
<dbReference type="InterPro" id="IPR010130">
    <property type="entry name" value="T1SS_OMP_TolC"/>
</dbReference>
<comment type="subcellular location">
    <subcellularLocation>
        <location evidence="1">Cell outer membrane</location>
    </subcellularLocation>
</comment>
<dbReference type="InterPro" id="IPR051906">
    <property type="entry name" value="TolC-like"/>
</dbReference>
<sequence>MSRFIHRIGGLATGLLLAITAPAAWANSLADTLADAYEASGLLEQNRALLRAADEDVAQAVSSLAPILSWSANASVTDPRPVGGDFLTTNVALNAELLIYDGGGSQIAIEAQKELVLATRQELVQIEQEVLLRALEAHLNIRRAFEFVQLRQSNVRLITQELRAARDRFDVGEVTRTDVSLAEARLASSRSFLASAEGDLAQAIEEYRAAVGRAPGNLSPVPPANIGYDANAARSFAVRNHPSIRAAMHNVSAAELNIRRAEAALRPRVTFQGSVGFNDDWDSSESIGLNISGPISQGGRLASTSRQAMARRDAQRAGLHIVRQQIEQQVGNAYALLTVARASREASERQIRAARVAFQGVREEATLGARTTLDVLNAEQELLDAQANSIAAQIDETLASYRVLSSMGLLTAEDLNLGVQSYDPSAYYNLVKDAPLGQSDQGRALDRVLRAIGD</sequence>
<evidence type="ECO:0000313" key="9">
    <source>
        <dbReference type="EMBL" id="SLN46707.1"/>
    </source>
</evidence>
<dbReference type="GO" id="GO:0015288">
    <property type="term" value="F:porin activity"/>
    <property type="evidence" value="ECO:0007669"/>
    <property type="project" value="TreeGrafter"/>
</dbReference>
<dbReference type="GO" id="GO:0009279">
    <property type="term" value="C:cell outer membrane"/>
    <property type="evidence" value="ECO:0007669"/>
    <property type="project" value="UniProtKB-SubCell"/>
</dbReference>
<keyword evidence="3" id="KW-0813">Transport</keyword>
<dbReference type="PANTHER" id="PTHR30026">
    <property type="entry name" value="OUTER MEMBRANE PROTEIN TOLC"/>
    <property type="match status" value="1"/>
</dbReference>
<protein>
    <submittedName>
        <fullName evidence="9">Outer membrane efflux protein BepC</fullName>
    </submittedName>
</protein>
<dbReference type="EMBL" id="FWFZ01000008">
    <property type="protein sequence ID" value="SLN46707.1"/>
    <property type="molecule type" value="Genomic_DNA"/>
</dbReference>
<evidence type="ECO:0000256" key="1">
    <source>
        <dbReference type="ARBA" id="ARBA00004442"/>
    </source>
</evidence>
<accession>A0A1Y5STQ0</accession>
<keyword evidence="6" id="KW-0472">Membrane</keyword>
<dbReference type="RefSeq" id="WP_085878793.1">
    <property type="nucleotide sequence ID" value="NZ_FWFZ01000008.1"/>
</dbReference>
<dbReference type="PANTHER" id="PTHR30026:SF22">
    <property type="entry name" value="OUTER MEMBRANE EFFLUX PROTEIN"/>
    <property type="match status" value="1"/>
</dbReference>
<name>A0A1Y5STQ0_9RHOB</name>
<dbReference type="InterPro" id="IPR003423">
    <property type="entry name" value="OMP_efflux"/>
</dbReference>
<keyword evidence="5" id="KW-0812">Transmembrane</keyword>
<evidence type="ECO:0000256" key="5">
    <source>
        <dbReference type="ARBA" id="ARBA00022692"/>
    </source>
</evidence>
<reference evidence="9 10" key="1">
    <citation type="submission" date="2017-03" db="EMBL/GenBank/DDBJ databases">
        <authorList>
            <person name="Afonso C.L."/>
            <person name="Miller P.J."/>
            <person name="Scott M.A."/>
            <person name="Spackman E."/>
            <person name="Goraichik I."/>
            <person name="Dimitrov K.M."/>
            <person name="Suarez D.L."/>
            <person name="Swayne D.E."/>
        </authorList>
    </citation>
    <scope>NUCLEOTIDE SEQUENCE [LARGE SCALE GENOMIC DNA]</scope>
    <source>
        <strain evidence="9 10">CECT 7023</strain>
    </source>
</reference>
<organism evidence="9 10">
    <name type="scientific">Roseisalinus antarcticus</name>
    <dbReference type="NCBI Taxonomy" id="254357"/>
    <lineage>
        <taxon>Bacteria</taxon>
        <taxon>Pseudomonadati</taxon>
        <taxon>Pseudomonadota</taxon>
        <taxon>Alphaproteobacteria</taxon>
        <taxon>Rhodobacterales</taxon>
        <taxon>Roseobacteraceae</taxon>
        <taxon>Roseisalinus</taxon>
    </lineage>
</organism>
<evidence type="ECO:0000256" key="4">
    <source>
        <dbReference type="ARBA" id="ARBA00022452"/>
    </source>
</evidence>
<dbReference type="Pfam" id="PF02321">
    <property type="entry name" value="OEP"/>
    <property type="match status" value="2"/>
</dbReference>
<gene>
    <name evidence="9" type="primary">bepC</name>
    <name evidence="9" type="ORF">ROA7023_01937</name>
</gene>
<keyword evidence="7" id="KW-0998">Cell outer membrane</keyword>
<evidence type="ECO:0000256" key="3">
    <source>
        <dbReference type="ARBA" id="ARBA00022448"/>
    </source>
</evidence>
<keyword evidence="10" id="KW-1185">Reference proteome</keyword>
<evidence type="ECO:0000256" key="8">
    <source>
        <dbReference type="SAM" id="SignalP"/>
    </source>
</evidence>
<dbReference type="SUPFAM" id="SSF56954">
    <property type="entry name" value="Outer membrane efflux proteins (OEP)"/>
    <property type="match status" value="1"/>
</dbReference>
<evidence type="ECO:0000256" key="6">
    <source>
        <dbReference type="ARBA" id="ARBA00023136"/>
    </source>
</evidence>
<dbReference type="AlphaFoldDB" id="A0A1Y5STQ0"/>
<keyword evidence="4" id="KW-1134">Transmembrane beta strand</keyword>
<dbReference type="Gene3D" id="1.20.1600.10">
    <property type="entry name" value="Outer membrane efflux proteins (OEP)"/>
    <property type="match status" value="1"/>
</dbReference>